<dbReference type="AlphaFoldDB" id="A0A0B5FNE3"/>
<dbReference type="HOGENOM" id="CLU_2616983_0_0_7"/>
<sequence>MFDNKQKQQDHEANPRAGFVGLHSLPVTCQRLWKIYGSPKQSLLLAEQFENARAQMRYSLLQGMSPQSILSCNNRLAA</sequence>
<keyword evidence="2" id="KW-1185">Reference proteome</keyword>
<reference evidence="1 2" key="1">
    <citation type="journal article" date="2015" name="Genome Announc.">
        <title>Genomes of Geoalkalibacter ferrihydriticus Z-0531T and Geoalkalibacter subterraneus Red1T, Two Haloalkaliphilic Metal-Reducing Deltaproteobacteria.</title>
        <authorList>
            <person name="Badalamenti J.P."/>
            <person name="Krajmalnik-Brown R."/>
            <person name="Torres C.I."/>
            <person name="Bond D.R."/>
        </authorList>
    </citation>
    <scope>NUCLEOTIDE SEQUENCE [LARGE SCALE GENOMIC DNA]</scope>
    <source>
        <strain evidence="1 2">Red1</strain>
    </source>
</reference>
<gene>
    <name evidence="1" type="ORF">GSUB_05530</name>
</gene>
<dbReference type="KEGG" id="gsb:GSUB_05530"/>
<dbReference type="InterPro" id="IPR024523">
    <property type="entry name" value="DUF3793"/>
</dbReference>
<dbReference type="Proteomes" id="UP000035036">
    <property type="component" value="Chromosome"/>
</dbReference>
<proteinExistence type="predicted"/>
<dbReference type="Pfam" id="PF12672">
    <property type="entry name" value="DUF3793"/>
    <property type="match status" value="1"/>
</dbReference>
<dbReference type="EMBL" id="CP010311">
    <property type="protein sequence ID" value="AJF06134.1"/>
    <property type="molecule type" value="Genomic_DNA"/>
</dbReference>
<accession>A0A0B5FNE3</accession>
<dbReference type="RefSeq" id="WP_040199634.1">
    <property type="nucleotide sequence ID" value="NZ_CP010311.1"/>
</dbReference>
<evidence type="ECO:0000313" key="2">
    <source>
        <dbReference type="Proteomes" id="UP000035036"/>
    </source>
</evidence>
<organism evidence="1 2">
    <name type="scientific">Geoalkalibacter subterraneus</name>
    <dbReference type="NCBI Taxonomy" id="483547"/>
    <lineage>
        <taxon>Bacteria</taxon>
        <taxon>Pseudomonadati</taxon>
        <taxon>Thermodesulfobacteriota</taxon>
        <taxon>Desulfuromonadia</taxon>
        <taxon>Desulfuromonadales</taxon>
        <taxon>Geoalkalibacteraceae</taxon>
        <taxon>Geoalkalibacter</taxon>
    </lineage>
</organism>
<protein>
    <submittedName>
        <fullName evidence="1">Uncharacterized protein</fullName>
    </submittedName>
</protein>
<name>A0A0B5FNE3_9BACT</name>
<evidence type="ECO:0000313" key="1">
    <source>
        <dbReference type="EMBL" id="AJF06134.1"/>
    </source>
</evidence>